<dbReference type="InterPro" id="IPR003661">
    <property type="entry name" value="HisK_dim/P_dom"/>
</dbReference>
<evidence type="ECO:0000259" key="8">
    <source>
        <dbReference type="PROSITE" id="PS50112"/>
    </source>
</evidence>
<dbReference type="GO" id="GO:0000155">
    <property type="term" value="F:phosphorelay sensor kinase activity"/>
    <property type="evidence" value="ECO:0007669"/>
    <property type="project" value="InterPro"/>
</dbReference>
<dbReference type="PANTHER" id="PTHR43065:SF42">
    <property type="entry name" value="TWO-COMPONENT SENSOR PPRA"/>
    <property type="match status" value="1"/>
</dbReference>
<comment type="catalytic activity">
    <reaction evidence="1">
        <text>ATP + protein L-histidine = ADP + protein N-phospho-L-histidine.</text>
        <dbReference type="EC" id="2.7.13.3"/>
    </reaction>
</comment>
<dbReference type="InterPro" id="IPR000014">
    <property type="entry name" value="PAS"/>
</dbReference>
<gene>
    <name evidence="10" type="ORF">DI544_01085</name>
</gene>
<dbReference type="EMBL" id="QFQI01000001">
    <property type="protein sequence ID" value="PZQ62824.1"/>
    <property type="molecule type" value="Genomic_DNA"/>
</dbReference>
<dbReference type="Gene3D" id="1.10.287.130">
    <property type="match status" value="1"/>
</dbReference>
<dbReference type="InterPro" id="IPR001610">
    <property type="entry name" value="PAC"/>
</dbReference>
<dbReference type="NCBIfam" id="NF010076">
    <property type="entry name" value="PRK13557.1"/>
    <property type="match status" value="1"/>
</dbReference>
<feature type="domain" description="PAS" evidence="8">
    <location>
        <begin position="102"/>
        <end position="175"/>
    </location>
</feature>
<evidence type="ECO:0000256" key="5">
    <source>
        <dbReference type="SAM" id="MobiDB-lite"/>
    </source>
</evidence>
<dbReference type="Gene3D" id="3.40.50.2300">
    <property type="match status" value="1"/>
</dbReference>
<dbReference type="CDD" id="cd00130">
    <property type="entry name" value="PAS"/>
    <property type="match status" value="1"/>
</dbReference>
<dbReference type="SUPFAM" id="SSF55874">
    <property type="entry name" value="ATPase domain of HSP90 chaperone/DNA topoisomerase II/histidine kinase"/>
    <property type="match status" value="1"/>
</dbReference>
<evidence type="ECO:0000259" key="9">
    <source>
        <dbReference type="PROSITE" id="PS50113"/>
    </source>
</evidence>
<protein>
    <recommendedName>
        <fullName evidence="2">histidine kinase</fullName>
        <ecNumber evidence="2">2.7.13.3</ecNumber>
    </recommendedName>
</protein>
<dbReference type="SMART" id="SM00091">
    <property type="entry name" value="PAS"/>
    <property type="match status" value="1"/>
</dbReference>
<dbReference type="Gene3D" id="3.30.565.10">
    <property type="entry name" value="Histidine kinase-like ATPase, C-terminal domain"/>
    <property type="match status" value="1"/>
</dbReference>
<dbReference type="InterPro" id="IPR000700">
    <property type="entry name" value="PAS-assoc_C"/>
</dbReference>
<dbReference type="CDD" id="cd00082">
    <property type="entry name" value="HisKA"/>
    <property type="match status" value="1"/>
</dbReference>
<dbReference type="PROSITE" id="PS50112">
    <property type="entry name" value="PAS"/>
    <property type="match status" value="1"/>
</dbReference>
<evidence type="ECO:0000256" key="1">
    <source>
        <dbReference type="ARBA" id="ARBA00000085"/>
    </source>
</evidence>
<feature type="compositionally biased region" description="Basic residues" evidence="5">
    <location>
        <begin position="15"/>
        <end position="29"/>
    </location>
</feature>
<dbReference type="SUPFAM" id="SSF47384">
    <property type="entry name" value="Homodimeric domain of signal transducing histidine kinase"/>
    <property type="match status" value="1"/>
</dbReference>
<dbReference type="PROSITE" id="PS50110">
    <property type="entry name" value="RESPONSE_REGULATORY"/>
    <property type="match status" value="1"/>
</dbReference>
<dbReference type="Pfam" id="PF00072">
    <property type="entry name" value="Response_reg"/>
    <property type="match status" value="1"/>
</dbReference>
<dbReference type="SMART" id="SM00388">
    <property type="entry name" value="HisKA"/>
    <property type="match status" value="1"/>
</dbReference>
<name>A0A2W5PCQ1_9SPHN</name>
<dbReference type="Pfam" id="PF02518">
    <property type="entry name" value="HATPase_c"/>
    <property type="match status" value="1"/>
</dbReference>
<dbReference type="PROSITE" id="PS50113">
    <property type="entry name" value="PAC"/>
    <property type="match status" value="1"/>
</dbReference>
<dbReference type="PANTHER" id="PTHR43065">
    <property type="entry name" value="SENSOR HISTIDINE KINASE"/>
    <property type="match status" value="1"/>
</dbReference>
<dbReference type="InterPro" id="IPR004358">
    <property type="entry name" value="Sig_transdc_His_kin-like_C"/>
</dbReference>
<dbReference type="InterPro" id="IPR036890">
    <property type="entry name" value="HATPase_C_sf"/>
</dbReference>
<dbReference type="PROSITE" id="PS50109">
    <property type="entry name" value="HIS_KIN"/>
    <property type="match status" value="1"/>
</dbReference>
<dbReference type="PRINTS" id="PR00344">
    <property type="entry name" value="BCTRLSENSOR"/>
</dbReference>
<dbReference type="InterPro" id="IPR001789">
    <property type="entry name" value="Sig_transdc_resp-reg_receiver"/>
</dbReference>
<comment type="caution">
    <text evidence="10">The sequence shown here is derived from an EMBL/GenBank/DDBJ whole genome shotgun (WGS) entry which is preliminary data.</text>
</comment>
<evidence type="ECO:0000256" key="4">
    <source>
        <dbReference type="PROSITE-ProRule" id="PRU00169"/>
    </source>
</evidence>
<dbReference type="InterPro" id="IPR035965">
    <property type="entry name" value="PAS-like_dom_sf"/>
</dbReference>
<dbReference type="AlphaFoldDB" id="A0A2W5PCQ1"/>
<dbReference type="SMART" id="SM00086">
    <property type="entry name" value="PAC"/>
    <property type="match status" value="1"/>
</dbReference>
<sequence length="618" mass="66405">MPGCADRSAGDRRSHAPARCRTARPHGRVPRRDPSPADGAGPGARGTAAQDGGRRPPVGGDGGISGVANGSDDRRRDEPLSGAAGPPPHLSGEANADMSDDSNGIFFAAVKTTRMPMIVTDPNQPDNPIVFANPAFINMTGYGWDELVGANCRILQGPDTDRDTVAEIRDAIERRQEVSVEVLNYKKNGAAFWNALFISPVFDADDRLIYFFASQLDITRRRDAEESLRQAQKMEAVGQLTGGVAHDFNNLLTVIQGFSDLLRRQIDDDEAFDRPKAGRAINAVIQAAERGATLTQQLLAFSRRQKLQGRVVNLVDLIDQIRPLIERTAGGLVNVRIVHQDTPCNARIDPTQAELAVMNILLNARDAMPAGGHIVIAITNRSIGADDAGFREVEPGHYVAVTISDEGTGMSPDVLERVTEPFFTTKDQGKGTGLGLSMVYGFMKQSGGTLRLQSEEGRGTSVCMLFPCDHADVDPVVLPPSRSLADKRGTETVLIVEDQVDVGAYAETVLQEFGYATLRAGTAAEALALLAGAGPVDLLFSDLILPGGMNGVMLAREVKRRRPIRVLLTTGYAESSIERVDARGAEFELIQKPYNRTDLVTKVRQVIDGPAGTGTHGG</sequence>
<dbReference type="InterPro" id="IPR003594">
    <property type="entry name" value="HATPase_dom"/>
</dbReference>
<evidence type="ECO:0000313" key="11">
    <source>
        <dbReference type="Proteomes" id="UP000249229"/>
    </source>
</evidence>
<feature type="domain" description="Response regulatory" evidence="7">
    <location>
        <begin position="492"/>
        <end position="607"/>
    </location>
</feature>
<feature type="domain" description="PAC" evidence="9">
    <location>
        <begin position="176"/>
        <end position="230"/>
    </location>
</feature>
<reference evidence="10 11" key="1">
    <citation type="submission" date="2017-08" db="EMBL/GenBank/DDBJ databases">
        <title>Infants hospitalized years apart are colonized by the same room-sourced microbial strains.</title>
        <authorList>
            <person name="Brooks B."/>
            <person name="Olm M.R."/>
            <person name="Firek B.A."/>
            <person name="Baker R."/>
            <person name="Thomas B.C."/>
            <person name="Morowitz M.J."/>
            <person name="Banfield J.F."/>
        </authorList>
    </citation>
    <scope>NUCLEOTIDE SEQUENCE [LARGE SCALE GENOMIC DNA]</scope>
    <source>
        <strain evidence="10">S2_005_001_R1_22</strain>
    </source>
</reference>
<keyword evidence="3 4" id="KW-0597">Phosphoprotein</keyword>
<dbReference type="SUPFAM" id="SSF55785">
    <property type="entry name" value="PYP-like sensor domain (PAS domain)"/>
    <property type="match status" value="1"/>
</dbReference>
<accession>A0A2W5PCQ1</accession>
<dbReference type="Proteomes" id="UP000249229">
    <property type="component" value="Unassembled WGS sequence"/>
</dbReference>
<dbReference type="SUPFAM" id="SSF52172">
    <property type="entry name" value="CheY-like"/>
    <property type="match status" value="1"/>
</dbReference>
<proteinExistence type="predicted"/>
<dbReference type="InterPro" id="IPR011006">
    <property type="entry name" value="CheY-like_superfamily"/>
</dbReference>
<feature type="domain" description="Histidine kinase" evidence="6">
    <location>
        <begin position="243"/>
        <end position="470"/>
    </location>
</feature>
<evidence type="ECO:0000256" key="3">
    <source>
        <dbReference type="ARBA" id="ARBA00022553"/>
    </source>
</evidence>
<dbReference type="EC" id="2.7.13.3" evidence="2"/>
<dbReference type="InterPro" id="IPR005467">
    <property type="entry name" value="His_kinase_dom"/>
</dbReference>
<dbReference type="Pfam" id="PF13426">
    <property type="entry name" value="PAS_9"/>
    <property type="match status" value="1"/>
</dbReference>
<feature type="region of interest" description="Disordered" evidence="5">
    <location>
        <begin position="1"/>
        <end position="98"/>
    </location>
</feature>
<feature type="modified residue" description="4-aspartylphosphate" evidence="4">
    <location>
        <position position="542"/>
    </location>
</feature>
<evidence type="ECO:0000256" key="2">
    <source>
        <dbReference type="ARBA" id="ARBA00012438"/>
    </source>
</evidence>
<dbReference type="SMART" id="SM00387">
    <property type="entry name" value="HATPase_c"/>
    <property type="match status" value="1"/>
</dbReference>
<evidence type="ECO:0000259" key="6">
    <source>
        <dbReference type="PROSITE" id="PS50109"/>
    </source>
</evidence>
<keyword evidence="10" id="KW-0418">Kinase</keyword>
<dbReference type="Pfam" id="PF00512">
    <property type="entry name" value="HisKA"/>
    <property type="match status" value="1"/>
</dbReference>
<dbReference type="Gene3D" id="3.30.450.20">
    <property type="entry name" value="PAS domain"/>
    <property type="match status" value="1"/>
</dbReference>
<evidence type="ECO:0000313" key="10">
    <source>
        <dbReference type="EMBL" id="PZQ62824.1"/>
    </source>
</evidence>
<keyword evidence="10" id="KW-0808">Transferase</keyword>
<dbReference type="NCBIfam" id="TIGR00229">
    <property type="entry name" value="sensory_box"/>
    <property type="match status" value="1"/>
</dbReference>
<dbReference type="SMART" id="SM00448">
    <property type="entry name" value="REC"/>
    <property type="match status" value="1"/>
</dbReference>
<organism evidence="10 11">
    <name type="scientific">Sphingomonas taxi</name>
    <dbReference type="NCBI Taxonomy" id="1549858"/>
    <lineage>
        <taxon>Bacteria</taxon>
        <taxon>Pseudomonadati</taxon>
        <taxon>Pseudomonadota</taxon>
        <taxon>Alphaproteobacteria</taxon>
        <taxon>Sphingomonadales</taxon>
        <taxon>Sphingomonadaceae</taxon>
        <taxon>Sphingomonas</taxon>
    </lineage>
</organism>
<dbReference type="InterPro" id="IPR036097">
    <property type="entry name" value="HisK_dim/P_sf"/>
</dbReference>
<evidence type="ECO:0000259" key="7">
    <source>
        <dbReference type="PROSITE" id="PS50110"/>
    </source>
</evidence>